<comment type="caution">
    <text evidence="2">The sequence shown here is derived from an EMBL/GenBank/DDBJ whole genome shotgun (WGS) entry which is preliminary data.</text>
</comment>
<keyword evidence="1" id="KW-1133">Transmembrane helix</keyword>
<organism evidence="2 4">
    <name type="scientific">Nakamurella flavida</name>
    <dbReference type="NCBI Taxonomy" id="363630"/>
    <lineage>
        <taxon>Bacteria</taxon>
        <taxon>Bacillati</taxon>
        <taxon>Actinomycetota</taxon>
        <taxon>Actinomycetes</taxon>
        <taxon>Nakamurellales</taxon>
        <taxon>Nakamurellaceae</taxon>
        <taxon>Nakamurella</taxon>
    </lineage>
</organism>
<dbReference type="EMBL" id="JAERWL010000004">
    <property type="protein sequence ID" value="MBM9475433.1"/>
    <property type="molecule type" value="Genomic_DNA"/>
</dbReference>
<keyword evidence="4" id="KW-1185">Reference proteome</keyword>
<feature type="transmembrane region" description="Helical" evidence="1">
    <location>
        <begin position="277"/>
        <end position="297"/>
    </location>
</feature>
<evidence type="ECO:0000313" key="2">
    <source>
        <dbReference type="EMBL" id="MBM9475433.1"/>
    </source>
</evidence>
<feature type="transmembrane region" description="Helical" evidence="1">
    <location>
        <begin position="58"/>
        <end position="76"/>
    </location>
</feature>
<dbReference type="GO" id="GO:0140359">
    <property type="term" value="F:ABC-type transporter activity"/>
    <property type="evidence" value="ECO:0007669"/>
    <property type="project" value="InterPro"/>
</dbReference>
<dbReference type="AlphaFoldDB" id="A0A938YLV9"/>
<accession>A0A938YLV9</accession>
<feature type="transmembrane region" description="Helical" evidence="1">
    <location>
        <begin position="150"/>
        <end position="175"/>
    </location>
</feature>
<dbReference type="PANTHER" id="PTHR37305:SF1">
    <property type="entry name" value="MEMBRANE PROTEIN"/>
    <property type="match status" value="1"/>
</dbReference>
<protein>
    <submittedName>
        <fullName evidence="2">ABC transporter permease</fullName>
    </submittedName>
</protein>
<evidence type="ECO:0000256" key="1">
    <source>
        <dbReference type="SAM" id="Phobius"/>
    </source>
</evidence>
<evidence type="ECO:0000313" key="4">
    <source>
        <dbReference type="Proteomes" id="UP000663801"/>
    </source>
</evidence>
<evidence type="ECO:0000313" key="3">
    <source>
        <dbReference type="EMBL" id="MBM9475479.1"/>
    </source>
</evidence>
<feature type="transmembrane region" description="Helical" evidence="1">
    <location>
        <begin position="195"/>
        <end position="218"/>
    </location>
</feature>
<dbReference type="PANTHER" id="PTHR37305">
    <property type="entry name" value="INTEGRAL MEMBRANE PROTEIN-RELATED"/>
    <property type="match status" value="1"/>
</dbReference>
<gene>
    <name evidence="2" type="ORF">JL107_03140</name>
    <name evidence="3" type="ORF">JL107_03380</name>
</gene>
<feature type="transmembrane region" description="Helical" evidence="1">
    <location>
        <begin position="225"/>
        <end position="243"/>
    </location>
</feature>
<sequence>MSPVRRDHSADAAVAAMNTLDRSVPVTDEGTPQGYRPDRTLRVGVELSRQLRRRRTQFALGLMVLLPLILVIAFAFGDSSTGGSVSLVDLATSGAVNFAIVALFFSASFLLIVVISLFFGDTIASEASWSSLRYLLAMPVPRVRLLRQKVLVAGLLSLIALVILPVTALVVGSIAYGTGPLQTPVGEEFGFGQSLVRLALIVGYVAVQLTWVAGLALMLSVLTDAPLGAVGGAVLISIVSQILNQIEALGGIRDWLPTHYSFAWTGSLVDPVRWDDMIRGGCISLLYAVIFGTIAVIRFRRKDITS</sequence>
<reference evidence="2" key="1">
    <citation type="submission" date="2021-01" db="EMBL/GenBank/DDBJ databases">
        <title>KCTC 19127 draft genome.</title>
        <authorList>
            <person name="An D."/>
        </authorList>
    </citation>
    <scope>NUCLEOTIDE SEQUENCE</scope>
    <source>
        <strain evidence="2">KCTC 19127</strain>
    </source>
</reference>
<name>A0A938YLV9_9ACTN</name>
<proteinExistence type="predicted"/>
<keyword evidence="1" id="KW-0812">Transmembrane</keyword>
<dbReference type="GO" id="GO:0005886">
    <property type="term" value="C:plasma membrane"/>
    <property type="evidence" value="ECO:0007669"/>
    <property type="project" value="UniProtKB-SubCell"/>
</dbReference>
<feature type="transmembrane region" description="Helical" evidence="1">
    <location>
        <begin position="96"/>
        <end position="119"/>
    </location>
</feature>
<dbReference type="Proteomes" id="UP000663801">
    <property type="component" value="Unassembled WGS sequence"/>
</dbReference>
<keyword evidence="1" id="KW-0472">Membrane</keyword>
<dbReference type="EMBL" id="JAERWL010000005">
    <property type="protein sequence ID" value="MBM9475479.1"/>
    <property type="molecule type" value="Genomic_DNA"/>
</dbReference>
<dbReference type="RefSeq" id="WP_205255594.1">
    <property type="nucleotide sequence ID" value="NZ_BAAAPV010000003.1"/>
</dbReference>